<gene>
    <name evidence="1" type="ORF">FRZ40_40780</name>
</gene>
<evidence type="ECO:0000313" key="2">
    <source>
        <dbReference type="Proteomes" id="UP000321776"/>
    </source>
</evidence>
<reference evidence="1 2" key="1">
    <citation type="journal article" date="2018" name="Int. J. Syst. Evol. Microbiol.">
        <title>Paraburkholderia azotifigens sp. nov., a nitrogen-fixing bacterium isolated from paddy soil.</title>
        <authorList>
            <person name="Choi G.M."/>
            <person name="Im W.T."/>
        </authorList>
    </citation>
    <scope>NUCLEOTIDE SEQUENCE [LARGE SCALE GENOMIC DNA]</scope>
    <source>
        <strain evidence="1 2">NF 2-5-3</strain>
    </source>
</reference>
<dbReference type="AlphaFoldDB" id="A0A5C6VAD1"/>
<evidence type="ECO:0000313" key="1">
    <source>
        <dbReference type="EMBL" id="TXC80595.1"/>
    </source>
</evidence>
<dbReference type="EMBL" id="VOQS01000005">
    <property type="protein sequence ID" value="TXC80595.1"/>
    <property type="molecule type" value="Genomic_DNA"/>
</dbReference>
<dbReference type="Proteomes" id="UP000321776">
    <property type="component" value="Unassembled WGS sequence"/>
</dbReference>
<name>A0A5C6VAD1_9BURK</name>
<accession>A0A5C6VAD1</accession>
<organism evidence="1 2">
    <name type="scientific">Paraburkholderia azotifigens</name>
    <dbReference type="NCBI Taxonomy" id="2057004"/>
    <lineage>
        <taxon>Bacteria</taxon>
        <taxon>Pseudomonadati</taxon>
        <taxon>Pseudomonadota</taxon>
        <taxon>Betaproteobacteria</taxon>
        <taxon>Burkholderiales</taxon>
        <taxon>Burkholderiaceae</taxon>
        <taxon>Paraburkholderia</taxon>
    </lineage>
</organism>
<protein>
    <submittedName>
        <fullName evidence="1">Uncharacterized protein</fullName>
    </submittedName>
</protein>
<proteinExistence type="predicted"/>
<comment type="caution">
    <text evidence="1">The sequence shown here is derived from an EMBL/GenBank/DDBJ whole genome shotgun (WGS) entry which is preliminary data.</text>
</comment>
<sequence>MAKNFTQTSPLAVKMRPRSPILVSSIDMPRFMEVSRTKGSFGFGHFKVHGRNVLSFRLQSGGAQIYWLADAADRRAWAAIDAIKKGEAGFVLMQGIDAVFLPWEFSKGRDSIDAIRSESLSHPGGLSDAASVLANSGIVQRFASTDIAGIELSYVHVNLLSFDSSQAALYELQQKSTVRQREGYHSVFDAELCSTETVH</sequence>
<dbReference type="RefSeq" id="WP_147238071.1">
    <property type="nucleotide sequence ID" value="NZ_VOQS01000005.1"/>
</dbReference>